<dbReference type="AlphaFoldDB" id="A0A0E9UT25"/>
<name>A0A0E9UT25_ANGAN</name>
<proteinExistence type="predicted"/>
<dbReference type="EMBL" id="GBXM01039681">
    <property type="protein sequence ID" value="JAH68896.1"/>
    <property type="molecule type" value="Transcribed_RNA"/>
</dbReference>
<accession>A0A0E9UT25</accession>
<keyword evidence="1" id="KW-0812">Transmembrane</keyword>
<keyword evidence="1" id="KW-0472">Membrane</keyword>
<reference evidence="2" key="2">
    <citation type="journal article" date="2015" name="Fish Shellfish Immunol.">
        <title>Early steps in the European eel (Anguilla anguilla)-Vibrio vulnificus interaction in the gills: Role of the RtxA13 toxin.</title>
        <authorList>
            <person name="Callol A."/>
            <person name="Pajuelo D."/>
            <person name="Ebbesson L."/>
            <person name="Teles M."/>
            <person name="MacKenzie S."/>
            <person name="Amaro C."/>
        </authorList>
    </citation>
    <scope>NUCLEOTIDE SEQUENCE</scope>
</reference>
<keyword evidence="1" id="KW-1133">Transmembrane helix</keyword>
<sequence>MHNCTSMCIYFAALFLGVRAVWMTYTLWPFLMLFHLRSVSGFGMHYSARLNDHAEILKYNFSSFL</sequence>
<protein>
    <submittedName>
        <fullName evidence="2">Uncharacterized protein</fullName>
    </submittedName>
</protein>
<organism evidence="2">
    <name type="scientific">Anguilla anguilla</name>
    <name type="common">European freshwater eel</name>
    <name type="synonym">Muraena anguilla</name>
    <dbReference type="NCBI Taxonomy" id="7936"/>
    <lineage>
        <taxon>Eukaryota</taxon>
        <taxon>Metazoa</taxon>
        <taxon>Chordata</taxon>
        <taxon>Craniata</taxon>
        <taxon>Vertebrata</taxon>
        <taxon>Euteleostomi</taxon>
        <taxon>Actinopterygii</taxon>
        <taxon>Neopterygii</taxon>
        <taxon>Teleostei</taxon>
        <taxon>Anguilliformes</taxon>
        <taxon>Anguillidae</taxon>
        <taxon>Anguilla</taxon>
    </lineage>
</organism>
<feature type="transmembrane region" description="Helical" evidence="1">
    <location>
        <begin position="7"/>
        <end position="28"/>
    </location>
</feature>
<evidence type="ECO:0000256" key="1">
    <source>
        <dbReference type="SAM" id="Phobius"/>
    </source>
</evidence>
<evidence type="ECO:0000313" key="2">
    <source>
        <dbReference type="EMBL" id="JAH68896.1"/>
    </source>
</evidence>
<reference evidence="2" key="1">
    <citation type="submission" date="2014-11" db="EMBL/GenBank/DDBJ databases">
        <authorList>
            <person name="Amaro Gonzalez C."/>
        </authorList>
    </citation>
    <scope>NUCLEOTIDE SEQUENCE</scope>
</reference>